<feature type="modified residue" description="Phosphohistidine; by HPr" evidence="7">
    <location>
        <position position="76"/>
    </location>
</feature>
<keyword evidence="6" id="KW-0479">Metal-binding</keyword>
<evidence type="ECO:0000313" key="8">
    <source>
        <dbReference type="EMBL" id="PWC19545.1"/>
    </source>
</evidence>
<evidence type="ECO:0000256" key="1">
    <source>
        <dbReference type="ARBA" id="ARBA00022448"/>
    </source>
</evidence>
<keyword evidence="6" id="KW-0460">Magnesium</keyword>
<name>A0A2U1UCZ8_9GAMM</name>
<dbReference type="AlphaFoldDB" id="A0A2U1UCZ8"/>
<dbReference type="Proteomes" id="UP000296159">
    <property type="component" value="Unassembled WGS sequence"/>
</dbReference>
<sequence length="110" mass="11837">MVVDENTVMELIIYAGEARSNAMEALDAARKRAWGEADALLAAASAAARKAHQVQTALIGADEGSGKIPITLILVHAQDHLMNAILCRELVEELIYLHKEIAALDACRSD</sequence>
<dbReference type="GO" id="GO:0009401">
    <property type="term" value="P:phosphoenolpyruvate-dependent sugar phosphotransferase system"/>
    <property type="evidence" value="ECO:0007669"/>
    <property type="project" value="UniProtKB-KW"/>
</dbReference>
<protein>
    <submittedName>
        <fullName evidence="8">PTS lactose/cellobiose transporter subunit IIA</fullName>
    </submittedName>
</protein>
<dbReference type="Pfam" id="PF02255">
    <property type="entry name" value="PTS_IIA"/>
    <property type="match status" value="1"/>
</dbReference>
<dbReference type="GO" id="GO:0016740">
    <property type="term" value="F:transferase activity"/>
    <property type="evidence" value="ECO:0007669"/>
    <property type="project" value="UniProtKB-KW"/>
</dbReference>
<dbReference type="PANTHER" id="PTHR34382:SF7">
    <property type="entry name" value="PTS SYSTEM N,N'-DIACETYLCHITOBIOSE-SPECIFIC EIIA COMPONENT"/>
    <property type="match status" value="1"/>
</dbReference>
<evidence type="ECO:0000256" key="5">
    <source>
        <dbReference type="PIRSR" id="PIRSR000699-1"/>
    </source>
</evidence>
<evidence type="ECO:0000256" key="6">
    <source>
        <dbReference type="PIRSR" id="PIRSR000699-2"/>
    </source>
</evidence>
<proteinExistence type="predicted"/>
<keyword evidence="4" id="KW-0598">Phosphotransferase system</keyword>
<comment type="caution">
    <text evidence="8">The sequence shown here is derived from an EMBL/GenBank/DDBJ whole genome shotgun (WGS) entry which is preliminary data.</text>
</comment>
<evidence type="ECO:0000313" key="9">
    <source>
        <dbReference type="Proteomes" id="UP000296159"/>
    </source>
</evidence>
<dbReference type="Gene3D" id="1.20.58.80">
    <property type="entry name" value="Phosphotransferase system, lactose/cellobiose-type IIA subunit"/>
    <property type="match status" value="1"/>
</dbReference>
<evidence type="ECO:0000256" key="4">
    <source>
        <dbReference type="ARBA" id="ARBA00022683"/>
    </source>
</evidence>
<evidence type="ECO:0000256" key="2">
    <source>
        <dbReference type="ARBA" id="ARBA00022597"/>
    </source>
</evidence>
<dbReference type="SUPFAM" id="SSF46973">
    <property type="entry name" value="Enzyme IIa from lactose specific PTS, IIa-lac"/>
    <property type="match status" value="1"/>
</dbReference>
<comment type="cofactor">
    <cofactor evidence="6">
        <name>Mg(2+)</name>
        <dbReference type="ChEBI" id="CHEBI:18420"/>
    </cofactor>
    <text evidence="6">Binds 1 Mg(2+) ion per trimer.</text>
</comment>
<keyword evidence="3" id="KW-0808">Transferase</keyword>
<dbReference type="PROSITE" id="PS51095">
    <property type="entry name" value="PTS_EIIA_TYPE_3"/>
    <property type="match status" value="1"/>
</dbReference>
<dbReference type="PIRSF" id="PIRSF000699">
    <property type="entry name" value="PTS_IILac_III"/>
    <property type="match status" value="1"/>
</dbReference>
<keyword evidence="9" id="KW-1185">Reference proteome</keyword>
<organism evidence="8 9">
    <name type="scientific">Brenneria corticis</name>
    <dbReference type="NCBI Taxonomy" id="2173106"/>
    <lineage>
        <taxon>Bacteria</taxon>
        <taxon>Pseudomonadati</taxon>
        <taxon>Pseudomonadota</taxon>
        <taxon>Gammaproteobacteria</taxon>
        <taxon>Enterobacterales</taxon>
        <taxon>Pectobacteriaceae</taxon>
        <taxon>Brenneria</taxon>
    </lineage>
</organism>
<accession>A0A2U1UCZ8</accession>
<dbReference type="EMBL" id="QDKH01000001">
    <property type="protein sequence ID" value="PWC19545.1"/>
    <property type="molecule type" value="Genomic_DNA"/>
</dbReference>
<dbReference type="InterPro" id="IPR036542">
    <property type="entry name" value="PTS_IIA_lac/cel_sf"/>
</dbReference>
<keyword evidence="1" id="KW-0813">Transport</keyword>
<dbReference type="InterPro" id="IPR003188">
    <property type="entry name" value="PTS_IIA_lac/cel"/>
</dbReference>
<dbReference type="PANTHER" id="PTHR34382">
    <property type="entry name" value="PTS SYSTEM N,N'-DIACETYLCHITOBIOSE-SPECIFIC EIIA COMPONENT"/>
    <property type="match status" value="1"/>
</dbReference>
<evidence type="ECO:0000256" key="7">
    <source>
        <dbReference type="PROSITE-ProRule" id="PRU00418"/>
    </source>
</evidence>
<dbReference type="GO" id="GO:0046872">
    <property type="term" value="F:metal ion binding"/>
    <property type="evidence" value="ECO:0007669"/>
    <property type="project" value="UniProtKB-KW"/>
</dbReference>
<feature type="binding site" evidence="6">
    <location>
        <position position="79"/>
    </location>
    <ligand>
        <name>Mg(2+)</name>
        <dbReference type="ChEBI" id="CHEBI:18420"/>
        <note>ligand shared between all trimeric partners</note>
    </ligand>
</feature>
<reference evidence="8 9" key="1">
    <citation type="submission" date="2018-04" db="EMBL/GenBank/DDBJ databases">
        <title>Brenneria corticis sp.nov.</title>
        <authorList>
            <person name="Li Y."/>
        </authorList>
    </citation>
    <scope>NUCLEOTIDE SEQUENCE [LARGE SCALE GENOMIC DNA]</scope>
    <source>
        <strain evidence="8 9">CFCC 11842</strain>
    </source>
</reference>
<gene>
    <name evidence="8" type="ORF">DDT56_00800</name>
</gene>
<dbReference type="RefSeq" id="WP_136164613.1">
    <property type="nucleotide sequence ID" value="NZ_KZ819071.1"/>
</dbReference>
<evidence type="ECO:0000256" key="3">
    <source>
        <dbReference type="ARBA" id="ARBA00022679"/>
    </source>
</evidence>
<feature type="active site" description="Tele-phosphohistidine intermediate" evidence="5">
    <location>
        <position position="76"/>
    </location>
</feature>
<keyword evidence="2" id="KW-0762">Sugar transport</keyword>